<protein>
    <submittedName>
        <fullName evidence="3">Uncharacterized protein</fullName>
    </submittedName>
</protein>
<sequence>MVFQTPIFFLITFLVLPVLAISETVKWDIIYKLSWCFGCCIGACIGLCIRKAIQDCKNEEAQRMQTTQTIQYKDFHYLTKSTAIPKNSTILIYLLISWIQFVNAAVFVPVMGGSQSKIMFFFCLVLGIIYWIGYCTKKEIRDEWKCNRATPEERDSQPKV</sequence>
<feature type="transmembrane region" description="Helical" evidence="1">
    <location>
        <begin position="90"/>
        <end position="112"/>
    </location>
</feature>
<evidence type="ECO:0000256" key="2">
    <source>
        <dbReference type="SAM" id="SignalP"/>
    </source>
</evidence>
<proteinExistence type="predicted"/>
<dbReference type="EMBL" id="DS268530">
    <property type="protein sequence ID" value="EFO87037.1"/>
    <property type="molecule type" value="Genomic_DNA"/>
</dbReference>
<keyword evidence="1" id="KW-0472">Membrane</keyword>
<feature type="transmembrane region" description="Helical" evidence="1">
    <location>
        <begin position="118"/>
        <end position="135"/>
    </location>
</feature>
<keyword evidence="2" id="KW-0732">Signal</keyword>
<feature type="transmembrane region" description="Helical" evidence="1">
    <location>
        <begin position="30"/>
        <end position="49"/>
    </location>
</feature>
<keyword evidence="1" id="KW-0812">Transmembrane</keyword>
<organism evidence="4">
    <name type="scientific">Caenorhabditis remanei</name>
    <name type="common">Caenorhabditis vulgaris</name>
    <dbReference type="NCBI Taxonomy" id="31234"/>
    <lineage>
        <taxon>Eukaryota</taxon>
        <taxon>Metazoa</taxon>
        <taxon>Ecdysozoa</taxon>
        <taxon>Nematoda</taxon>
        <taxon>Chromadorea</taxon>
        <taxon>Rhabditida</taxon>
        <taxon>Rhabditina</taxon>
        <taxon>Rhabditomorpha</taxon>
        <taxon>Rhabditoidea</taxon>
        <taxon>Rhabditidae</taxon>
        <taxon>Peloderinae</taxon>
        <taxon>Caenorhabditis</taxon>
    </lineage>
</organism>
<dbReference type="InParanoid" id="E3N538"/>
<dbReference type="AlphaFoldDB" id="E3N538"/>
<feature type="chain" id="PRO_5003176874" evidence="2">
    <location>
        <begin position="21"/>
        <end position="160"/>
    </location>
</feature>
<dbReference type="HOGENOM" id="CLU_1653744_0_0_1"/>
<dbReference type="Proteomes" id="UP000008281">
    <property type="component" value="Unassembled WGS sequence"/>
</dbReference>
<evidence type="ECO:0000256" key="1">
    <source>
        <dbReference type="SAM" id="Phobius"/>
    </source>
</evidence>
<keyword evidence="4" id="KW-1185">Reference proteome</keyword>
<accession>E3N538</accession>
<name>E3N538_CAERE</name>
<feature type="signal peptide" evidence="2">
    <location>
        <begin position="1"/>
        <end position="20"/>
    </location>
</feature>
<gene>
    <name evidence="3" type="ORF">CRE_19349</name>
</gene>
<evidence type="ECO:0000313" key="4">
    <source>
        <dbReference type="Proteomes" id="UP000008281"/>
    </source>
</evidence>
<evidence type="ECO:0000313" key="3">
    <source>
        <dbReference type="EMBL" id="EFO87037.1"/>
    </source>
</evidence>
<reference evidence="3" key="1">
    <citation type="submission" date="2007-07" db="EMBL/GenBank/DDBJ databases">
        <title>PCAP assembly of the Caenorhabditis remanei genome.</title>
        <authorList>
            <consortium name="The Caenorhabditis remanei Sequencing Consortium"/>
            <person name="Wilson R.K."/>
        </authorList>
    </citation>
    <scope>NUCLEOTIDE SEQUENCE [LARGE SCALE GENOMIC DNA]</scope>
    <source>
        <strain evidence="3">PB4641</strain>
    </source>
</reference>
<keyword evidence="1" id="KW-1133">Transmembrane helix</keyword>